<protein>
    <submittedName>
        <fullName evidence="1">Uncharacterized protein</fullName>
    </submittedName>
</protein>
<evidence type="ECO:0000313" key="2">
    <source>
        <dbReference type="EMBL" id="SEO37954.1"/>
    </source>
</evidence>
<dbReference type="AlphaFoldDB" id="A0A1H8P894"/>
<accession>A0A1H8P894</accession>
<reference evidence="3" key="3">
    <citation type="submission" date="2016-10" db="EMBL/GenBank/DDBJ databases">
        <authorList>
            <person name="Wibberg D."/>
        </authorList>
    </citation>
    <scope>NUCLEOTIDE SEQUENCE [LARGE SCALE GENOMIC DNA]</scope>
</reference>
<name>A0A1H8P894_9HYPH</name>
<evidence type="ECO:0000313" key="1">
    <source>
        <dbReference type="EMBL" id="SEI02177.1"/>
    </source>
</evidence>
<reference evidence="2 4" key="2">
    <citation type="submission" date="2016-10" db="EMBL/GenBank/DDBJ databases">
        <authorList>
            <person name="Varghese N."/>
            <person name="Submissions S."/>
        </authorList>
    </citation>
    <scope>NUCLEOTIDE SEQUENCE [LARGE SCALE GENOMIC DNA]</scope>
    <source>
        <strain evidence="2 4">CGMCC 1.7071</strain>
    </source>
</reference>
<dbReference type="EMBL" id="FOCV01000016">
    <property type="protein sequence ID" value="SEO37954.1"/>
    <property type="molecule type" value="Genomic_DNA"/>
</dbReference>
<reference evidence="1" key="1">
    <citation type="submission" date="2016-10" db="EMBL/GenBank/DDBJ databases">
        <authorList>
            <person name="de Groot N.N."/>
        </authorList>
    </citation>
    <scope>NUCLEOTIDE SEQUENCE [LARGE SCALE GENOMIC DNA]</scope>
    <source>
        <strain evidence="1">CCBAU85039</strain>
    </source>
</reference>
<dbReference type="Proteomes" id="UP000183063">
    <property type="component" value="Unassembled WGS sequence"/>
</dbReference>
<proteinExistence type="predicted"/>
<organism evidence="1 3">
    <name type="scientific">Rhizobium tibeticum</name>
    <dbReference type="NCBI Taxonomy" id="501024"/>
    <lineage>
        <taxon>Bacteria</taxon>
        <taxon>Pseudomonadati</taxon>
        <taxon>Pseudomonadota</taxon>
        <taxon>Alphaproteobacteria</taxon>
        <taxon>Hyphomicrobiales</taxon>
        <taxon>Rhizobiaceae</taxon>
        <taxon>Rhizobium/Agrobacterium group</taxon>
        <taxon>Rhizobium</taxon>
    </lineage>
</organism>
<sequence length="62" mass="6902">MQPKMTQSQLLVMRGLLACEIRVEIEEKVGAVGVALMIAGRPHKIVRGQHVIREVPAVNEDR</sequence>
<evidence type="ECO:0000313" key="4">
    <source>
        <dbReference type="Proteomes" id="UP000198939"/>
    </source>
</evidence>
<gene>
    <name evidence="1" type="ORF">RTCCBAU85039_3766</name>
    <name evidence="2" type="ORF">SAMN05216228_101659</name>
</gene>
<evidence type="ECO:0000313" key="3">
    <source>
        <dbReference type="Proteomes" id="UP000183063"/>
    </source>
</evidence>
<keyword evidence="4" id="KW-1185">Reference proteome</keyword>
<dbReference type="EMBL" id="FNXB01000019">
    <property type="protein sequence ID" value="SEI02177.1"/>
    <property type="molecule type" value="Genomic_DNA"/>
</dbReference>
<dbReference type="STRING" id="501024.RTCCBAU85039_3766"/>
<dbReference type="Proteomes" id="UP000198939">
    <property type="component" value="Unassembled WGS sequence"/>
</dbReference>